<name>A0A0S2F4K9_LYSAN</name>
<accession>A0A0S2F4K9</accession>
<proteinExistence type="predicted"/>
<reference evidence="2 3" key="1">
    <citation type="journal article" date="2015" name="BMC Genomics">
        <title>Comparative genomics and metabolic profiling of the genus Lysobacter.</title>
        <authorList>
            <person name="de Bruijn I."/>
            <person name="Cheng X."/>
            <person name="de Jager V."/>
            <person name="Exposito R.G."/>
            <person name="Watrous J."/>
            <person name="Patel N."/>
            <person name="Postma J."/>
            <person name="Dorrestein P.C."/>
            <person name="Kobayashi D."/>
            <person name="Raaijmakers J.M."/>
        </authorList>
    </citation>
    <scope>NUCLEOTIDE SEQUENCE [LARGE SCALE GENOMIC DNA]</scope>
    <source>
        <strain evidence="2 3">76</strain>
    </source>
</reference>
<keyword evidence="1" id="KW-0732">Signal</keyword>
<organism evidence="2 3">
    <name type="scientific">Lysobacter antibioticus</name>
    <dbReference type="NCBI Taxonomy" id="84531"/>
    <lineage>
        <taxon>Bacteria</taxon>
        <taxon>Pseudomonadati</taxon>
        <taxon>Pseudomonadota</taxon>
        <taxon>Gammaproteobacteria</taxon>
        <taxon>Lysobacterales</taxon>
        <taxon>Lysobacteraceae</taxon>
        <taxon>Lysobacter</taxon>
    </lineage>
</organism>
<gene>
    <name evidence="2" type="ORF">LA76x_0175</name>
</gene>
<evidence type="ECO:0000313" key="3">
    <source>
        <dbReference type="Proteomes" id="UP000060787"/>
    </source>
</evidence>
<protein>
    <submittedName>
        <fullName evidence="2">Uncharacterized protein</fullName>
    </submittedName>
</protein>
<evidence type="ECO:0000313" key="2">
    <source>
        <dbReference type="EMBL" id="ALN78337.1"/>
    </source>
</evidence>
<dbReference type="RefSeq" id="WP_057916167.1">
    <property type="nucleotide sequence ID" value="NZ_CP011129.1"/>
</dbReference>
<dbReference type="Proteomes" id="UP000060787">
    <property type="component" value="Chromosome"/>
</dbReference>
<dbReference type="AlphaFoldDB" id="A0A0S2F4K9"/>
<dbReference type="PATRIC" id="fig|84531.8.peg.179"/>
<dbReference type="KEGG" id="lab:LA76x_0175"/>
<keyword evidence="3" id="KW-1185">Reference proteome</keyword>
<dbReference type="EMBL" id="CP011129">
    <property type="protein sequence ID" value="ALN78337.1"/>
    <property type="molecule type" value="Genomic_DNA"/>
</dbReference>
<dbReference type="STRING" id="84531.LA76x_0175"/>
<sequence length="166" mass="18127">MNRSIRWMLSLAMLAVALPAGAQDSDCDFDQAYFAKRMQQIAARHGGRLDATGTAIWKLRNGETITVASGGCVHYGTTVSLVYAPGASAPSREVAIDRLFATVSKYWQPAAARRLQALVRTGAYQTRTLDDGSTELVGSLDPGQGFSFEYRLILGKHEVRISWEEA</sequence>
<feature type="signal peptide" evidence="1">
    <location>
        <begin position="1"/>
        <end position="22"/>
    </location>
</feature>
<evidence type="ECO:0000256" key="1">
    <source>
        <dbReference type="SAM" id="SignalP"/>
    </source>
</evidence>
<feature type="chain" id="PRO_5006596619" evidence="1">
    <location>
        <begin position="23"/>
        <end position="166"/>
    </location>
</feature>